<dbReference type="InParanoid" id="A0A1Z5RK29"/>
<dbReference type="EMBL" id="CM000764">
    <property type="protein sequence ID" value="OQU84088.1"/>
    <property type="molecule type" value="Genomic_DNA"/>
</dbReference>
<gene>
    <name evidence="2" type="ORF">SORBI_3005G227050</name>
</gene>
<dbReference type="AlphaFoldDB" id="A0A1Z5RK29"/>
<dbReference type="Gramene" id="OQU84088">
    <property type="protein sequence ID" value="OQU84088"/>
    <property type="gene ID" value="SORBI_3005G227050"/>
</dbReference>
<keyword evidence="1" id="KW-1133">Transmembrane helix</keyword>
<evidence type="ECO:0000313" key="3">
    <source>
        <dbReference type="Proteomes" id="UP000000768"/>
    </source>
</evidence>
<reference evidence="3" key="2">
    <citation type="journal article" date="2018" name="Plant J.">
        <title>The Sorghum bicolor reference genome: improved assembly, gene annotations, a transcriptome atlas, and signatures of genome organization.</title>
        <authorList>
            <person name="McCormick R.F."/>
            <person name="Truong S.K."/>
            <person name="Sreedasyam A."/>
            <person name="Jenkins J."/>
            <person name="Shu S."/>
            <person name="Sims D."/>
            <person name="Kennedy M."/>
            <person name="Amirebrahimi M."/>
            <person name="Weers B.D."/>
            <person name="McKinley B."/>
            <person name="Mattison A."/>
            <person name="Morishige D.T."/>
            <person name="Grimwood J."/>
            <person name="Schmutz J."/>
            <person name="Mullet J.E."/>
        </authorList>
    </citation>
    <scope>NUCLEOTIDE SEQUENCE [LARGE SCALE GENOMIC DNA]</scope>
    <source>
        <strain evidence="3">cv. BTx623</strain>
    </source>
</reference>
<evidence type="ECO:0000256" key="1">
    <source>
        <dbReference type="SAM" id="Phobius"/>
    </source>
</evidence>
<dbReference type="PANTHER" id="PTHR36480">
    <property type="entry name" value="OS06G0118900 PROTEIN-RELATED"/>
    <property type="match status" value="1"/>
</dbReference>
<keyword evidence="1" id="KW-0472">Membrane</keyword>
<keyword evidence="1" id="KW-0812">Transmembrane</keyword>
<sequence length="277" mass="29982">MAVGGDDEKPKFRCLDAGRYAVALAVAVIVVVVIVHAVATVLRPADLIVRLDEGYVSVKNVSNTRLSFTFTLWARNPSGRVRIYFTDNLANISRPSSSSSSSLEEDDDEFFVCKVDNFMVAQQDAMVVSVTSSPEHLSPDVLNKLSGGGSIGNALLKFSGSRIVENYAGQNDTAKRVVYYCPAITVGGEDPEDAPDVACTDQQPPTVSDTLVIKVNLLKTSSRLRRALNKVMLTKMIGKRTTVMSTRLGVNQSTVSLCGASVESVVYFLLSLLYKTM</sequence>
<protein>
    <recommendedName>
        <fullName evidence="4">Late embryogenesis abundant protein LEA-2 subgroup domain-containing protein</fullName>
    </recommendedName>
</protein>
<dbReference type="PANTHER" id="PTHR36480:SF10">
    <property type="entry name" value="LATE EMBRYOGENESIS ABUNDANT PROTEIN LEA-2 SUBGROUP DOMAIN-CONTAINING PROTEIN"/>
    <property type="match status" value="1"/>
</dbReference>
<dbReference type="Proteomes" id="UP000000768">
    <property type="component" value="Chromosome 5"/>
</dbReference>
<feature type="transmembrane region" description="Helical" evidence="1">
    <location>
        <begin position="20"/>
        <end position="42"/>
    </location>
</feature>
<dbReference type="OMA" id="DVRTERY"/>
<proteinExistence type="predicted"/>
<evidence type="ECO:0008006" key="4">
    <source>
        <dbReference type="Google" id="ProtNLM"/>
    </source>
</evidence>
<accession>A0A1Z5RK29</accession>
<reference evidence="2 3" key="1">
    <citation type="journal article" date="2009" name="Nature">
        <title>The Sorghum bicolor genome and the diversification of grasses.</title>
        <authorList>
            <person name="Paterson A.H."/>
            <person name="Bowers J.E."/>
            <person name="Bruggmann R."/>
            <person name="Dubchak I."/>
            <person name="Grimwood J."/>
            <person name="Gundlach H."/>
            <person name="Haberer G."/>
            <person name="Hellsten U."/>
            <person name="Mitros T."/>
            <person name="Poliakov A."/>
            <person name="Schmutz J."/>
            <person name="Spannagl M."/>
            <person name="Tang H."/>
            <person name="Wang X."/>
            <person name="Wicker T."/>
            <person name="Bharti A.K."/>
            <person name="Chapman J."/>
            <person name="Feltus F.A."/>
            <person name="Gowik U."/>
            <person name="Grigoriev I.V."/>
            <person name="Lyons E."/>
            <person name="Maher C.A."/>
            <person name="Martis M."/>
            <person name="Narechania A."/>
            <person name="Otillar R.P."/>
            <person name="Penning B.W."/>
            <person name="Salamov A.A."/>
            <person name="Wang Y."/>
            <person name="Zhang L."/>
            <person name="Carpita N.C."/>
            <person name="Freeling M."/>
            <person name="Gingle A.R."/>
            <person name="Hash C.T."/>
            <person name="Keller B."/>
            <person name="Klein P."/>
            <person name="Kresovich S."/>
            <person name="McCann M.C."/>
            <person name="Ming R."/>
            <person name="Peterson D.G."/>
            <person name="Mehboob-ur-Rahman"/>
            <person name="Ware D."/>
            <person name="Westhoff P."/>
            <person name="Mayer K.F."/>
            <person name="Messing J."/>
            <person name="Rokhsar D.S."/>
        </authorList>
    </citation>
    <scope>NUCLEOTIDE SEQUENCE [LARGE SCALE GENOMIC DNA]</scope>
    <source>
        <strain evidence="3">cv. BTx623</strain>
    </source>
</reference>
<keyword evidence="3" id="KW-1185">Reference proteome</keyword>
<organism evidence="2 3">
    <name type="scientific">Sorghum bicolor</name>
    <name type="common">Sorghum</name>
    <name type="synonym">Sorghum vulgare</name>
    <dbReference type="NCBI Taxonomy" id="4558"/>
    <lineage>
        <taxon>Eukaryota</taxon>
        <taxon>Viridiplantae</taxon>
        <taxon>Streptophyta</taxon>
        <taxon>Embryophyta</taxon>
        <taxon>Tracheophyta</taxon>
        <taxon>Spermatophyta</taxon>
        <taxon>Magnoliopsida</taxon>
        <taxon>Liliopsida</taxon>
        <taxon>Poales</taxon>
        <taxon>Poaceae</taxon>
        <taxon>PACMAD clade</taxon>
        <taxon>Panicoideae</taxon>
        <taxon>Andropogonodae</taxon>
        <taxon>Andropogoneae</taxon>
        <taxon>Sorghinae</taxon>
        <taxon>Sorghum</taxon>
    </lineage>
</organism>
<name>A0A1Z5RK29_SORBI</name>
<evidence type="ECO:0000313" key="2">
    <source>
        <dbReference type="EMBL" id="OQU84088.1"/>
    </source>
</evidence>